<protein>
    <recommendedName>
        <fullName evidence="5">Pentatricopeptide repeat-containing protein</fullName>
    </recommendedName>
</protein>
<feature type="chain" id="PRO_5040106952" description="Pentatricopeptide repeat-containing protein" evidence="2">
    <location>
        <begin position="28"/>
        <end position="725"/>
    </location>
</feature>
<keyword evidence="4" id="KW-1185">Reference proteome</keyword>
<dbReference type="AlphaFoldDB" id="A0A9P7KM98"/>
<dbReference type="Pfam" id="PF13041">
    <property type="entry name" value="PPR_2"/>
    <property type="match status" value="1"/>
</dbReference>
<feature type="repeat" description="PPR" evidence="1">
    <location>
        <begin position="452"/>
        <end position="486"/>
    </location>
</feature>
<proteinExistence type="predicted"/>
<accession>A0A9P7KM98</accession>
<dbReference type="NCBIfam" id="TIGR00756">
    <property type="entry name" value="PPR"/>
    <property type="match status" value="1"/>
</dbReference>
<dbReference type="Pfam" id="PF13812">
    <property type="entry name" value="PPR_3"/>
    <property type="match status" value="1"/>
</dbReference>
<dbReference type="OrthoDB" id="185373at2759"/>
<gene>
    <name evidence="3" type="ORF">H0H81_012102</name>
</gene>
<name>A0A9P7KM98_9AGAR</name>
<dbReference type="InterPro" id="IPR002885">
    <property type="entry name" value="PPR_rpt"/>
</dbReference>
<dbReference type="Gene3D" id="1.25.40.10">
    <property type="entry name" value="Tetratricopeptide repeat domain"/>
    <property type="match status" value="4"/>
</dbReference>
<evidence type="ECO:0000313" key="4">
    <source>
        <dbReference type="Proteomes" id="UP000717328"/>
    </source>
</evidence>
<reference evidence="3" key="1">
    <citation type="submission" date="2021-02" db="EMBL/GenBank/DDBJ databases">
        <authorList>
            <person name="Nieuwenhuis M."/>
            <person name="Van De Peppel L.J.J."/>
        </authorList>
    </citation>
    <scope>NUCLEOTIDE SEQUENCE</scope>
    <source>
        <strain evidence="3">D49</strain>
    </source>
</reference>
<organism evidence="3 4">
    <name type="scientific">Sphagnurus paluster</name>
    <dbReference type="NCBI Taxonomy" id="117069"/>
    <lineage>
        <taxon>Eukaryota</taxon>
        <taxon>Fungi</taxon>
        <taxon>Dikarya</taxon>
        <taxon>Basidiomycota</taxon>
        <taxon>Agaricomycotina</taxon>
        <taxon>Agaricomycetes</taxon>
        <taxon>Agaricomycetidae</taxon>
        <taxon>Agaricales</taxon>
        <taxon>Tricholomatineae</taxon>
        <taxon>Lyophyllaceae</taxon>
        <taxon>Sphagnurus</taxon>
    </lineage>
</organism>
<keyword evidence="2" id="KW-0732">Signal</keyword>
<feature type="repeat" description="PPR" evidence="1">
    <location>
        <begin position="342"/>
        <end position="376"/>
    </location>
</feature>
<feature type="signal peptide" evidence="2">
    <location>
        <begin position="1"/>
        <end position="27"/>
    </location>
</feature>
<evidence type="ECO:0008006" key="5">
    <source>
        <dbReference type="Google" id="ProtNLM"/>
    </source>
</evidence>
<evidence type="ECO:0000256" key="1">
    <source>
        <dbReference type="PROSITE-ProRule" id="PRU00708"/>
    </source>
</evidence>
<dbReference type="PROSITE" id="PS51375">
    <property type="entry name" value="PPR"/>
    <property type="match status" value="5"/>
</dbReference>
<reference evidence="3" key="2">
    <citation type="submission" date="2021-10" db="EMBL/GenBank/DDBJ databases">
        <title>Phylogenomics reveals ancestral predisposition of the termite-cultivated fungus Termitomyces towards a domesticated lifestyle.</title>
        <authorList>
            <person name="Auxier B."/>
            <person name="Grum-Grzhimaylo A."/>
            <person name="Cardenas M.E."/>
            <person name="Lodge J.D."/>
            <person name="Laessoe T."/>
            <person name="Pedersen O."/>
            <person name="Smith M.E."/>
            <person name="Kuyper T.W."/>
            <person name="Franco-Molano E.A."/>
            <person name="Baroni T.J."/>
            <person name="Aanen D.K."/>
        </authorList>
    </citation>
    <scope>NUCLEOTIDE SEQUENCE</scope>
    <source>
        <strain evidence="3">D49</strain>
    </source>
</reference>
<dbReference type="Pfam" id="PF01535">
    <property type="entry name" value="PPR"/>
    <property type="match status" value="1"/>
</dbReference>
<dbReference type="PANTHER" id="PTHR47939:SF5">
    <property type="entry name" value="PENTACOTRIPEPTIDE-REPEAT REGION OF PRORP DOMAIN-CONTAINING PROTEIN"/>
    <property type="match status" value="1"/>
</dbReference>
<evidence type="ECO:0000256" key="2">
    <source>
        <dbReference type="SAM" id="SignalP"/>
    </source>
</evidence>
<dbReference type="EMBL" id="JABCKI010000044">
    <property type="protein sequence ID" value="KAG5653595.1"/>
    <property type="molecule type" value="Genomic_DNA"/>
</dbReference>
<feature type="repeat" description="PPR" evidence="1">
    <location>
        <begin position="377"/>
        <end position="411"/>
    </location>
</feature>
<feature type="repeat" description="PPR" evidence="1">
    <location>
        <begin position="675"/>
        <end position="709"/>
    </location>
</feature>
<feature type="repeat" description="PPR" evidence="1">
    <location>
        <begin position="522"/>
        <end position="556"/>
    </location>
</feature>
<sequence length="725" mass="81565">MLLARTAARHNSVVLLDFLAPSLVARAASNSTRRSKVIPTPITEPFPSEVVDKVKEGLPFVHSTRGVSNGQVALLNETLVQIRQASAEKDVHLVLKLWRKLEVNRLTHFLPVSQVDVVSRLLAAAFCAGELDFSSIKLVQDVALQAAACRSTDALNDILILLLKQKDSGAVIQIYNRFMDQLGGKEVWEDNSIAEEAPQNTGLVSDDHPKYQSLSYTPGRLNLLLVVTAAYAQRNAFDGALKTCLNTVIRFHHQSTKSFLDKFSHDPAFQQKVDTYVKRLEIARLVARPPSLTRQITNLSGAPTTKPLEALYRSILSGLSGPDAYLSVDPSKITPEKSVAMTEAIWTSFLAAFLRFRRRDMASKIWTDMMDLGIRPGVSLWTALIDSYDSINAVDDAVTAWNMMSAQGIKPEALTYRALISTLFRGRKYLEGMKLFQAFQKMPAKHIPLTHILAVYNTVLNGLLSFNREDEAQALLKTMETRGPAPDLVSYNTLLAYFGRRGNFKTLADLVSRMSTMNIVGDVFSFSTILSALLRAGRNDAPELVMDIMRKQGVQPNVATYTAIIDHQIRERTEENLEAVMRILEKMEKDPNAQPNEITYTSILAGLYRGQWLEPTKVEQWRQEIIARMKKRGVEFNTTTYHILIKACLEYPRPEGLTNGLSYYQDMRHRKFTLTHTTWYLLLLGLLRRGDWAVADEIVKDMFYSGHQPTGAVKDLVGKIRRRDF</sequence>
<dbReference type="InterPro" id="IPR050667">
    <property type="entry name" value="PPR-containing_protein"/>
</dbReference>
<dbReference type="InterPro" id="IPR011990">
    <property type="entry name" value="TPR-like_helical_dom_sf"/>
</dbReference>
<dbReference type="Proteomes" id="UP000717328">
    <property type="component" value="Unassembled WGS sequence"/>
</dbReference>
<comment type="caution">
    <text evidence="3">The sequence shown here is derived from an EMBL/GenBank/DDBJ whole genome shotgun (WGS) entry which is preliminary data.</text>
</comment>
<dbReference type="PANTHER" id="PTHR47939">
    <property type="entry name" value="MEMBRANE-ASSOCIATED SALT-INDUCIBLE PROTEIN-LIKE"/>
    <property type="match status" value="1"/>
</dbReference>
<evidence type="ECO:0000313" key="3">
    <source>
        <dbReference type="EMBL" id="KAG5653595.1"/>
    </source>
</evidence>